<reference evidence="1" key="1">
    <citation type="journal article" date="2014" name="Front. Microbiol.">
        <title>High frequency of phylogenetically diverse reductive dehalogenase-homologous genes in deep subseafloor sedimentary metagenomes.</title>
        <authorList>
            <person name="Kawai M."/>
            <person name="Futagami T."/>
            <person name="Toyoda A."/>
            <person name="Takaki Y."/>
            <person name="Nishi S."/>
            <person name="Hori S."/>
            <person name="Arai W."/>
            <person name="Tsubouchi T."/>
            <person name="Morono Y."/>
            <person name="Uchiyama I."/>
            <person name="Ito T."/>
            <person name="Fujiyama A."/>
            <person name="Inagaki F."/>
            <person name="Takami H."/>
        </authorList>
    </citation>
    <scope>NUCLEOTIDE SEQUENCE</scope>
    <source>
        <strain evidence="1">Expedition CK06-06</strain>
    </source>
</reference>
<gene>
    <name evidence="1" type="ORF">S12H4_40351</name>
</gene>
<accession>X1TXN2</accession>
<feature type="non-terminal residue" evidence="1">
    <location>
        <position position="35"/>
    </location>
</feature>
<protein>
    <submittedName>
        <fullName evidence="1">Uncharacterized protein</fullName>
    </submittedName>
</protein>
<proteinExistence type="predicted"/>
<sequence>MKVELEITEEMGKSLKEIADGAKVELDDIIKFALS</sequence>
<dbReference type="AlphaFoldDB" id="X1TXN2"/>
<comment type="caution">
    <text evidence="1">The sequence shown here is derived from an EMBL/GenBank/DDBJ whole genome shotgun (WGS) entry which is preliminary data.</text>
</comment>
<name>X1TXN2_9ZZZZ</name>
<evidence type="ECO:0000313" key="1">
    <source>
        <dbReference type="EMBL" id="GAI92340.1"/>
    </source>
</evidence>
<organism evidence="1">
    <name type="scientific">marine sediment metagenome</name>
    <dbReference type="NCBI Taxonomy" id="412755"/>
    <lineage>
        <taxon>unclassified sequences</taxon>
        <taxon>metagenomes</taxon>
        <taxon>ecological metagenomes</taxon>
    </lineage>
</organism>
<dbReference type="EMBL" id="BARW01024475">
    <property type="protein sequence ID" value="GAI92340.1"/>
    <property type="molecule type" value="Genomic_DNA"/>
</dbReference>